<keyword evidence="1" id="KW-0812">Transmembrane</keyword>
<sequence>MLEDVPPHSDWSFLLIIFVFMHLMSSLDAIYAKDGLLCRSSIFLVIDRNLRLRGSLAGVLQGLHLAFDIHKFVWWEAV</sequence>
<accession>A0A498K4A6</accession>
<reference evidence="2 3" key="1">
    <citation type="submission" date="2018-10" db="EMBL/GenBank/DDBJ databases">
        <title>A high-quality apple genome assembly.</title>
        <authorList>
            <person name="Hu J."/>
        </authorList>
    </citation>
    <scope>NUCLEOTIDE SEQUENCE [LARGE SCALE GENOMIC DNA]</scope>
    <source>
        <strain evidence="3">cv. HFTH1</strain>
        <tissue evidence="2">Young leaf</tissue>
    </source>
</reference>
<comment type="caution">
    <text evidence="2">The sequence shown here is derived from an EMBL/GenBank/DDBJ whole genome shotgun (WGS) entry which is preliminary data.</text>
</comment>
<feature type="transmembrane region" description="Helical" evidence="1">
    <location>
        <begin position="12"/>
        <end position="31"/>
    </location>
</feature>
<organism evidence="2 3">
    <name type="scientific">Malus domestica</name>
    <name type="common">Apple</name>
    <name type="synonym">Pyrus malus</name>
    <dbReference type="NCBI Taxonomy" id="3750"/>
    <lineage>
        <taxon>Eukaryota</taxon>
        <taxon>Viridiplantae</taxon>
        <taxon>Streptophyta</taxon>
        <taxon>Embryophyta</taxon>
        <taxon>Tracheophyta</taxon>
        <taxon>Spermatophyta</taxon>
        <taxon>Magnoliopsida</taxon>
        <taxon>eudicotyledons</taxon>
        <taxon>Gunneridae</taxon>
        <taxon>Pentapetalae</taxon>
        <taxon>rosids</taxon>
        <taxon>fabids</taxon>
        <taxon>Rosales</taxon>
        <taxon>Rosaceae</taxon>
        <taxon>Amygdaloideae</taxon>
        <taxon>Maleae</taxon>
        <taxon>Malus</taxon>
    </lineage>
</organism>
<gene>
    <name evidence="2" type="ORF">DVH24_003158</name>
</gene>
<proteinExistence type="predicted"/>
<protein>
    <submittedName>
        <fullName evidence="2">Uncharacterized protein</fullName>
    </submittedName>
</protein>
<dbReference type="Proteomes" id="UP000290289">
    <property type="component" value="Chromosome 3"/>
</dbReference>
<keyword evidence="1" id="KW-1133">Transmembrane helix</keyword>
<evidence type="ECO:0000313" key="2">
    <source>
        <dbReference type="EMBL" id="RXI03080.1"/>
    </source>
</evidence>
<keyword evidence="3" id="KW-1185">Reference proteome</keyword>
<dbReference type="AlphaFoldDB" id="A0A498K4A6"/>
<dbReference type="EMBL" id="RDQH01000329">
    <property type="protein sequence ID" value="RXI03080.1"/>
    <property type="molecule type" value="Genomic_DNA"/>
</dbReference>
<keyword evidence="1" id="KW-0472">Membrane</keyword>
<name>A0A498K4A6_MALDO</name>
<evidence type="ECO:0000313" key="3">
    <source>
        <dbReference type="Proteomes" id="UP000290289"/>
    </source>
</evidence>
<evidence type="ECO:0000256" key="1">
    <source>
        <dbReference type="SAM" id="Phobius"/>
    </source>
</evidence>